<keyword evidence="8 12" id="KW-0407">Ion channel</keyword>
<dbReference type="AlphaFoldDB" id="A0A1Q9DR21"/>
<dbReference type="EMBL" id="LSRX01000428">
    <property type="protein sequence ID" value="OLP97588.1"/>
    <property type="molecule type" value="Genomic_DNA"/>
</dbReference>
<protein>
    <submittedName>
        <fullName evidence="12">Potassium channel subfamily K member 3</fullName>
    </submittedName>
</protein>
<evidence type="ECO:0000256" key="1">
    <source>
        <dbReference type="ARBA" id="ARBA00004141"/>
    </source>
</evidence>
<feature type="transmembrane region" description="Helical" evidence="10">
    <location>
        <begin position="181"/>
        <end position="199"/>
    </location>
</feature>
<name>A0A1Q9DR21_SYMMI</name>
<feature type="transmembrane region" description="Helical" evidence="10">
    <location>
        <begin position="20"/>
        <end position="41"/>
    </location>
</feature>
<comment type="subcellular location">
    <subcellularLocation>
        <location evidence="1">Membrane</location>
        <topology evidence="1">Multi-pass membrane protein</topology>
    </subcellularLocation>
</comment>
<dbReference type="Pfam" id="PF13405">
    <property type="entry name" value="EF-hand_6"/>
    <property type="match status" value="1"/>
</dbReference>
<feature type="region of interest" description="Disordered" evidence="9">
    <location>
        <begin position="930"/>
        <end position="985"/>
    </location>
</feature>
<dbReference type="InterPro" id="IPR002048">
    <property type="entry name" value="EF_hand_dom"/>
</dbReference>
<keyword evidence="13" id="KW-1185">Reference proteome</keyword>
<keyword evidence="7 10" id="KW-0472">Membrane</keyword>
<feature type="transmembrane region" description="Helical" evidence="10">
    <location>
        <begin position="858"/>
        <end position="879"/>
    </location>
</feature>
<feature type="transmembrane region" description="Helical" evidence="10">
    <location>
        <begin position="61"/>
        <end position="80"/>
    </location>
</feature>
<feature type="transmembrane region" description="Helical" evidence="10">
    <location>
        <begin position="152"/>
        <end position="169"/>
    </location>
</feature>
<evidence type="ECO:0000256" key="2">
    <source>
        <dbReference type="ARBA" id="ARBA00022448"/>
    </source>
</evidence>
<comment type="caution">
    <text evidence="12">The sequence shown here is derived from an EMBL/GenBank/DDBJ whole genome shotgun (WGS) entry which is preliminary data.</text>
</comment>
<dbReference type="CDD" id="cd00051">
    <property type="entry name" value="EFh"/>
    <property type="match status" value="1"/>
</dbReference>
<reference evidence="12 13" key="1">
    <citation type="submission" date="2016-02" db="EMBL/GenBank/DDBJ databases">
        <title>Genome analysis of coral dinoflagellate symbionts highlights evolutionary adaptations to a symbiotic lifestyle.</title>
        <authorList>
            <person name="Aranda M."/>
            <person name="Li Y."/>
            <person name="Liew Y.J."/>
            <person name="Baumgarten S."/>
            <person name="Simakov O."/>
            <person name="Wilson M."/>
            <person name="Piel J."/>
            <person name="Ashoor H."/>
            <person name="Bougouffa S."/>
            <person name="Bajic V.B."/>
            <person name="Ryu T."/>
            <person name="Ravasi T."/>
            <person name="Bayer T."/>
            <person name="Micklem G."/>
            <person name="Kim H."/>
            <person name="Bhak J."/>
            <person name="Lajeunesse T.C."/>
            <person name="Voolstra C.R."/>
        </authorList>
    </citation>
    <scope>NUCLEOTIDE SEQUENCE [LARGE SCALE GENOMIC DNA]</scope>
    <source>
        <strain evidence="12 13">CCMP2467</strain>
    </source>
</reference>
<dbReference type="GO" id="GO:0000139">
    <property type="term" value="C:Golgi membrane"/>
    <property type="evidence" value="ECO:0007669"/>
    <property type="project" value="InterPro"/>
</dbReference>
<dbReference type="GO" id="GO:0022841">
    <property type="term" value="F:potassium ion leak channel activity"/>
    <property type="evidence" value="ECO:0007669"/>
    <property type="project" value="TreeGrafter"/>
</dbReference>
<dbReference type="InterPro" id="IPR018247">
    <property type="entry name" value="EF_Hand_1_Ca_BS"/>
</dbReference>
<keyword evidence="2" id="KW-0813">Transport</keyword>
<evidence type="ECO:0000313" key="12">
    <source>
        <dbReference type="EMBL" id="OLP97588.1"/>
    </source>
</evidence>
<keyword evidence="4" id="KW-0106">Calcium</keyword>
<feature type="transmembrane region" description="Helical" evidence="10">
    <location>
        <begin position="92"/>
        <end position="109"/>
    </location>
</feature>
<dbReference type="GO" id="GO:0005886">
    <property type="term" value="C:plasma membrane"/>
    <property type="evidence" value="ECO:0007669"/>
    <property type="project" value="TreeGrafter"/>
</dbReference>
<proteinExistence type="predicted"/>
<evidence type="ECO:0000256" key="5">
    <source>
        <dbReference type="ARBA" id="ARBA00022989"/>
    </source>
</evidence>
<dbReference type="PROSITE" id="PS00018">
    <property type="entry name" value="EF_HAND_1"/>
    <property type="match status" value="1"/>
</dbReference>
<dbReference type="GO" id="GO:0015165">
    <property type="term" value="F:pyrimidine nucleotide-sugar transmembrane transporter activity"/>
    <property type="evidence" value="ECO:0007669"/>
    <property type="project" value="InterPro"/>
</dbReference>
<gene>
    <name evidence="12" type="primary">Kcnk3</name>
    <name evidence="12" type="ORF">AK812_SmicGene20090</name>
</gene>
<evidence type="ECO:0000256" key="6">
    <source>
        <dbReference type="ARBA" id="ARBA00023065"/>
    </source>
</evidence>
<dbReference type="OrthoDB" id="419167at2759"/>
<dbReference type="InterPro" id="IPR003280">
    <property type="entry name" value="2pore_dom_K_chnl"/>
</dbReference>
<keyword evidence="5 10" id="KW-1133">Transmembrane helix</keyword>
<evidence type="ECO:0000256" key="9">
    <source>
        <dbReference type="SAM" id="MobiDB-lite"/>
    </source>
</evidence>
<evidence type="ECO:0000313" key="13">
    <source>
        <dbReference type="Proteomes" id="UP000186817"/>
    </source>
</evidence>
<dbReference type="Pfam" id="PF04142">
    <property type="entry name" value="Nuc_sug_transp"/>
    <property type="match status" value="1"/>
</dbReference>
<sequence>MAYTGHEFKDLRKPKVQPSATVKTTLFIFFVFIRAIHPTVIDASKSIGEDGTKFFAYGPQTANLAEVGMSMLVAQALAWWRGEWMTIWNPAPLKIFTMIGFLFGLGDYLEMRSMVSLGGGSYQILLQSRLLITALMLWLVSGKGQTPFQWNLLALVVCSMSVYMCLDMHRDTDDGDSDKLLGTVNVVLKVTVSCLAAVLTDRYTKQFNDPVYIQAVQLRVSRTLLLAVLVCLDGKTLNNGFFHGWDSCTVAVAVTHMLKAWSTLYLLVYLDSVLKNMGESLAVLGTYLMEVLLPIFQTTFDIRTLLAVMVVMLSVYTYVSSKPVVTKSVQFDALQEGLAHLDAALLPKPLAALVQHLLEATVWYSPQAGGSYLKASLFDGLHDGARVYEPQAEILLQLAAELAARLPLSSLYAHKYDTEWPGHPGEVRATEAKPLYAAVMGGPEPVPAGGGFEVFRAAAQEGMPPSERYSWTPHLEEDLPKQKLISETQYASARIPYKSNRLVMWRCDRFFRTDWLPKYWSASKCFWVFSPVCGRSLRSQWPWGRMDQEEQATEPSESLNRLRWRYFRQTLLPWKMALWKALSFVRTVMIAYLLVLLGQLVMCAIEHDEEQRQLAEWREIHQKLRKELSPATYAQLVAKGFKEVGPNDASWDLGIGHSKSLMFSFTLVASIGYGNIYPATDAGRVFCIVFTLIATPALVVAYLGAARKMIDFTRVVAMLFNKTNILTFHKYDTDGSGQLDSDEFAAALRDLGYPVADNDVRMIMEEVNICDTTLVTIQEFGQALILLEFPTARQEKHRLSAMISFSATLTWLLAGALCFQQIERWSFIESMWFCWETLMTIGLGDLVPQTVLGRWFNLAYSFLGLGFISVLLQSVVDLLSKHSSIIGRLEMRILEAGSASTPSFKNLKLQQKVVRKRVSLLQAERSIVLSGNSPNQTNRSDPISPSEAASMPSQTDDSLEGCEGWPADPPGEGEDESTGVSWVRI</sequence>
<dbReference type="SUPFAM" id="SSF47473">
    <property type="entry name" value="EF-hand"/>
    <property type="match status" value="1"/>
</dbReference>
<evidence type="ECO:0000256" key="3">
    <source>
        <dbReference type="ARBA" id="ARBA00022692"/>
    </source>
</evidence>
<dbReference type="Gene3D" id="1.10.238.10">
    <property type="entry name" value="EF-hand"/>
    <property type="match status" value="1"/>
</dbReference>
<evidence type="ECO:0000256" key="10">
    <source>
        <dbReference type="SAM" id="Phobius"/>
    </source>
</evidence>
<dbReference type="PRINTS" id="PR01333">
    <property type="entry name" value="2POREKCHANEL"/>
</dbReference>
<dbReference type="GO" id="GO:0030322">
    <property type="term" value="P:stabilization of membrane potential"/>
    <property type="evidence" value="ECO:0007669"/>
    <property type="project" value="TreeGrafter"/>
</dbReference>
<evidence type="ECO:0000256" key="8">
    <source>
        <dbReference type="ARBA" id="ARBA00023303"/>
    </source>
</evidence>
<dbReference type="Gene3D" id="1.10.287.70">
    <property type="match status" value="1"/>
</dbReference>
<dbReference type="Pfam" id="PF07885">
    <property type="entry name" value="Ion_trans_2"/>
    <property type="match status" value="2"/>
</dbReference>
<dbReference type="PROSITE" id="PS50222">
    <property type="entry name" value="EF_HAND_2"/>
    <property type="match status" value="1"/>
</dbReference>
<dbReference type="InterPro" id="IPR007271">
    <property type="entry name" value="Nuc_sug_transpt"/>
</dbReference>
<feature type="transmembrane region" description="Helical" evidence="10">
    <location>
        <begin position="577"/>
        <end position="602"/>
    </location>
</feature>
<evidence type="ECO:0000256" key="4">
    <source>
        <dbReference type="ARBA" id="ARBA00022837"/>
    </source>
</evidence>
<keyword evidence="6" id="KW-0406">Ion transport</keyword>
<feature type="domain" description="EF-hand" evidence="11">
    <location>
        <begin position="728"/>
        <end position="754"/>
    </location>
</feature>
<dbReference type="GO" id="GO:0015271">
    <property type="term" value="F:outward rectifier potassium channel activity"/>
    <property type="evidence" value="ECO:0007669"/>
    <property type="project" value="TreeGrafter"/>
</dbReference>
<dbReference type="InterPro" id="IPR011992">
    <property type="entry name" value="EF-hand-dom_pair"/>
</dbReference>
<dbReference type="InterPro" id="IPR013099">
    <property type="entry name" value="K_chnl_dom"/>
</dbReference>
<keyword evidence="3 10" id="KW-0812">Transmembrane</keyword>
<evidence type="ECO:0000259" key="11">
    <source>
        <dbReference type="PROSITE" id="PS50222"/>
    </source>
</evidence>
<evidence type="ECO:0000256" key="7">
    <source>
        <dbReference type="ARBA" id="ARBA00023136"/>
    </source>
</evidence>
<dbReference type="SUPFAM" id="SSF81324">
    <property type="entry name" value="Voltage-gated potassium channels"/>
    <property type="match status" value="2"/>
</dbReference>
<feature type="compositionally biased region" description="Polar residues" evidence="9">
    <location>
        <begin position="930"/>
        <end position="943"/>
    </location>
</feature>
<accession>A0A1Q9DR21</accession>
<organism evidence="12 13">
    <name type="scientific">Symbiodinium microadriaticum</name>
    <name type="common">Dinoflagellate</name>
    <name type="synonym">Zooxanthella microadriatica</name>
    <dbReference type="NCBI Taxonomy" id="2951"/>
    <lineage>
        <taxon>Eukaryota</taxon>
        <taxon>Sar</taxon>
        <taxon>Alveolata</taxon>
        <taxon>Dinophyceae</taxon>
        <taxon>Suessiales</taxon>
        <taxon>Symbiodiniaceae</taxon>
        <taxon>Symbiodinium</taxon>
    </lineage>
</organism>
<dbReference type="Proteomes" id="UP000186817">
    <property type="component" value="Unassembled WGS sequence"/>
</dbReference>
<feature type="transmembrane region" description="Helical" evidence="10">
    <location>
        <begin position="682"/>
        <end position="705"/>
    </location>
</feature>
<dbReference type="GO" id="GO:0005509">
    <property type="term" value="F:calcium ion binding"/>
    <property type="evidence" value="ECO:0007669"/>
    <property type="project" value="InterPro"/>
</dbReference>
<feature type="transmembrane region" description="Helical" evidence="10">
    <location>
        <begin position="799"/>
        <end position="822"/>
    </location>
</feature>
<dbReference type="PANTHER" id="PTHR11003:SF291">
    <property type="entry name" value="IP11374P"/>
    <property type="match status" value="1"/>
</dbReference>
<feature type="transmembrane region" description="Helical" evidence="10">
    <location>
        <begin position="121"/>
        <end position="140"/>
    </location>
</feature>
<dbReference type="PANTHER" id="PTHR11003">
    <property type="entry name" value="POTASSIUM CHANNEL, SUBFAMILY K"/>
    <property type="match status" value="1"/>
</dbReference>